<protein>
    <submittedName>
        <fullName evidence="1">Uncharacterized protein</fullName>
    </submittedName>
</protein>
<dbReference type="EMBL" id="LNQE01001425">
    <property type="protein sequence ID" value="KUG17721.1"/>
    <property type="molecule type" value="Genomic_DNA"/>
</dbReference>
<accession>A0A0W8FA21</accession>
<proteinExistence type="predicted"/>
<organism evidence="1">
    <name type="scientific">hydrocarbon metagenome</name>
    <dbReference type="NCBI Taxonomy" id="938273"/>
    <lineage>
        <taxon>unclassified sequences</taxon>
        <taxon>metagenomes</taxon>
        <taxon>ecological metagenomes</taxon>
    </lineage>
</organism>
<gene>
    <name evidence="1" type="ORF">ASZ90_012646</name>
</gene>
<reference evidence="1" key="1">
    <citation type="journal article" date="2015" name="Proc. Natl. Acad. Sci. U.S.A.">
        <title>Networks of energetic and metabolic interactions define dynamics in microbial communities.</title>
        <authorList>
            <person name="Embree M."/>
            <person name="Liu J.K."/>
            <person name="Al-Bassam M.M."/>
            <person name="Zengler K."/>
        </authorList>
    </citation>
    <scope>NUCLEOTIDE SEQUENCE</scope>
</reference>
<name>A0A0W8FA21_9ZZZZ</name>
<dbReference type="AlphaFoldDB" id="A0A0W8FA21"/>
<sequence length="51" mass="5999">MSFFCLAMLSWQNAFDTKIPKEKLLPIPALQKLLQIYHRKKTGISKYSNKE</sequence>
<comment type="caution">
    <text evidence="1">The sequence shown here is derived from an EMBL/GenBank/DDBJ whole genome shotgun (WGS) entry which is preliminary data.</text>
</comment>
<evidence type="ECO:0000313" key="1">
    <source>
        <dbReference type="EMBL" id="KUG17721.1"/>
    </source>
</evidence>